<proteinExistence type="predicted"/>
<feature type="signal peptide" evidence="1">
    <location>
        <begin position="1"/>
        <end position="21"/>
    </location>
</feature>
<keyword evidence="1" id="KW-0732">Signal</keyword>
<name>A0A371RIC4_9PROT</name>
<dbReference type="Proteomes" id="UP000264589">
    <property type="component" value="Unassembled WGS sequence"/>
</dbReference>
<keyword evidence="4" id="KW-1185">Reference proteome</keyword>
<protein>
    <submittedName>
        <fullName evidence="3">BON domain-containing protein</fullName>
    </submittedName>
</protein>
<reference evidence="3 4" key="1">
    <citation type="submission" date="2018-08" db="EMBL/GenBank/DDBJ databases">
        <title>Parvularcula sp. SM1705, isolated from surface water of the South Sea China.</title>
        <authorList>
            <person name="Sun L."/>
        </authorList>
    </citation>
    <scope>NUCLEOTIDE SEQUENCE [LARGE SCALE GENOMIC DNA]</scope>
    <source>
        <strain evidence="3 4">SM1705</strain>
    </source>
</reference>
<dbReference type="InParanoid" id="A0A371RIC4"/>
<evidence type="ECO:0000256" key="1">
    <source>
        <dbReference type="SAM" id="SignalP"/>
    </source>
</evidence>
<dbReference type="Gene3D" id="3.40.1520.20">
    <property type="match status" value="1"/>
</dbReference>
<evidence type="ECO:0000259" key="2">
    <source>
        <dbReference type="PROSITE" id="PS50914"/>
    </source>
</evidence>
<sequence>MRTIDMPARLLLLSLALLLSACVTNRSLESGVADTSLDLALKDALFRDTNYDTSDIDITIFERRVLLSGTARSVDARRDLSMKARSMAGVDEVINEVVVGPRTAFGQGTKDALIDQKFGWALKADNGIYRDNYQFSVSNGVIYLLGVAQGPAELDRVLGQARVIDGVKDIVPHVVFVADPRRSKT</sequence>
<organism evidence="3 4">
    <name type="scientific">Parvularcula marina</name>
    <dbReference type="NCBI Taxonomy" id="2292771"/>
    <lineage>
        <taxon>Bacteria</taxon>
        <taxon>Pseudomonadati</taxon>
        <taxon>Pseudomonadota</taxon>
        <taxon>Alphaproteobacteria</taxon>
        <taxon>Parvularculales</taxon>
        <taxon>Parvularculaceae</taxon>
        <taxon>Parvularcula</taxon>
    </lineage>
</organism>
<feature type="chain" id="PRO_5016985151" evidence="1">
    <location>
        <begin position="22"/>
        <end position="185"/>
    </location>
</feature>
<feature type="domain" description="BON" evidence="2">
    <location>
        <begin position="110"/>
        <end position="179"/>
    </location>
</feature>
<dbReference type="FunCoup" id="A0A371RIC4">
    <property type="interactions" value="58"/>
</dbReference>
<gene>
    <name evidence="3" type="ORF">DX908_08025</name>
</gene>
<evidence type="ECO:0000313" key="3">
    <source>
        <dbReference type="EMBL" id="RFB05207.1"/>
    </source>
</evidence>
<dbReference type="InterPro" id="IPR007055">
    <property type="entry name" value="BON_dom"/>
</dbReference>
<dbReference type="PROSITE" id="PS50914">
    <property type="entry name" value="BON"/>
    <property type="match status" value="2"/>
</dbReference>
<dbReference type="Pfam" id="PF04972">
    <property type="entry name" value="BON"/>
    <property type="match status" value="2"/>
</dbReference>
<comment type="caution">
    <text evidence="3">The sequence shown here is derived from an EMBL/GenBank/DDBJ whole genome shotgun (WGS) entry which is preliminary data.</text>
</comment>
<dbReference type="AlphaFoldDB" id="A0A371RIC4"/>
<dbReference type="EMBL" id="QUQO01000001">
    <property type="protein sequence ID" value="RFB05207.1"/>
    <property type="molecule type" value="Genomic_DNA"/>
</dbReference>
<dbReference type="PROSITE" id="PS51257">
    <property type="entry name" value="PROKAR_LIPOPROTEIN"/>
    <property type="match status" value="1"/>
</dbReference>
<feature type="domain" description="BON" evidence="2">
    <location>
        <begin position="33"/>
        <end position="101"/>
    </location>
</feature>
<evidence type="ECO:0000313" key="4">
    <source>
        <dbReference type="Proteomes" id="UP000264589"/>
    </source>
</evidence>
<accession>A0A371RIC4</accession>